<gene>
    <name evidence="1" type="ordered locus">SL003B_3978</name>
</gene>
<dbReference type="PATRIC" id="fig|991905.3.peg.4100"/>
<keyword evidence="2" id="KW-1185">Reference proteome</keyword>
<dbReference type="KEGG" id="pgv:SL003B_3978"/>
<evidence type="ECO:0000313" key="2">
    <source>
        <dbReference type="Proteomes" id="UP000008130"/>
    </source>
</evidence>
<dbReference type="HOGENOM" id="CLU_775804_0_0_5"/>
<dbReference type="OrthoDB" id="9810174at2"/>
<dbReference type="eggNOG" id="COG5301">
    <property type="taxonomic scope" value="Bacteria"/>
</dbReference>
<dbReference type="Proteomes" id="UP000008130">
    <property type="component" value="Chromosome"/>
</dbReference>
<dbReference type="Pfam" id="PF12789">
    <property type="entry name" value="PTR"/>
    <property type="match status" value="1"/>
</dbReference>
<reference evidence="1 2" key="1">
    <citation type="journal article" date="2011" name="J. Bacteriol.">
        <title>Complete genome sequence of Polymorphum gilvum SL003B-26A1T, a crude oil-degrading bacterium from oil-polluted saline soil.</title>
        <authorList>
            <person name="Li S.G."/>
            <person name="Tang Y.Q."/>
            <person name="Nie Y."/>
            <person name="Cai M."/>
            <person name="Wu X.L."/>
        </authorList>
    </citation>
    <scope>NUCLEOTIDE SEQUENCE [LARGE SCALE GENOMIC DNA]</scope>
    <source>
        <strain evidence="2">LMG 25793 / CGMCC 1.9160 / SL003B-26A1</strain>
    </source>
</reference>
<dbReference type="STRING" id="991905.SL003B_3978"/>
<dbReference type="AlphaFoldDB" id="F2J634"/>
<organism evidence="1 2">
    <name type="scientific">Polymorphum gilvum (strain LMG 25793 / CGMCC 1.9160 / SL003B-26A1)</name>
    <dbReference type="NCBI Taxonomy" id="991905"/>
    <lineage>
        <taxon>Bacteria</taxon>
        <taxon>Pseudomonadati</taxon>
        <taxon>Pseudomonadota</taxon>
        <taxon>Alphaproteobacteria</taxon>
        <taxon>Rhodobacterales</taxon>
        <taxon>Paracoccaceae</taxon>
        <taxon>Polymorphum</taxon>
    </lineage>
</organism>
<protein>
    <submittedName>
        <fullName evidence="1">Uncharacterized protein</fullName>
    </submittedName>
</protein>
<evidence type="ECO:0000313" key="1">
    <source>
        <dbReference type="EMBL" id="ADZ72398.1"/>
    </source>
</evidence>
<proteinExistence type="predicted"/>
<name>F2J634_POLGS</name>
<dbReference type="EMBL" id="CP002568">
    <property type="protein sequence ID" value="ADZ72398.1"/>
    <property type="molecule type" value="Genomic_DNA"/>
</dbReference>
<dbReference type="RefSeq" id="WP_013654707.1">
    <property type="nucleotide sequence ID" value="NC_015259.1"/>
</dbReference>
<accession>F2J634</accession>
<sequence length="357" mass="35616">MVAQTTPNRGYPLPHADNKVNEDVARLIDAFAAIDGDVAALLVALAAKAAAVHGHAIADVAGLATALDGKAALTHTHTLAGLADVSIAGAPAGRPLTTQLGGGIGIGEVYATQASVNTALGGDANFAATMIAALAAKLDASATSEAAAAGSVAKRDGVGSLAAAGFASYAQAAHALLGDVDTAKWAEVLGNYMIHLMSDSASTETTGLASDQTVAGRTFRAKMSVDGLGNAFFAGDLHVRGSPLPITKAYVSPEQTITSGGLLTLAHGLGAQPKIMTAELVCKAAEHGYSVGQILSINIGINAANALAAGLSVVPYPTTVEVRYGSAASAVQLLDKSTGAVANATNANWRLVVRAFA</sequence>